<keyword evidence="14" id="KW-1185">Reference proteome</keyword>
<dbReference type="EMBL" id="JBHULN010000009">
    <property type="protein sequence ID" value="MFD2572062.1"/>
    <property type="molecule type" value="Genomic_DNA"/>
</dbReference>
<dbReference type="SUPFAM" id="SSF49785">
    <property type="entry name" value="Galactose-binding domain-like"/>
    <property type="match status" value="1"/>
</dbReference>
<dbReference type="Gene3D" id="2.70.98.10">
    <property type="match status" value="1"/>
</dbReference>
<sequence>MQVTIRNLLLCILLAHQVLAQKTQIRYLSGTGKDNTVNWDFQCTSGRNSGKWTTIPVPSNWELQGFGTYHYGNEKEDSLEVGLYRHAFTVPADWQQKRVFIVFDGAMTDTEVKINGQLAGAVHQGGFYQFRYDVTPLLKFGQSNQLDVRVSKISANRSVNEAERGADFWVFGGIFRPVSLEAFPQQRIERTAIDAKADGSFAMDVFADGLKAAATIEARVTDRRGQAVGQPVVATIQPGDTAVRLRGRFASPALWSPEFPNLYRVQVSLKNKTTVLHTLTETFGFRTVELREEDGFYVNGQKVMFRGVNRGTFWPTTGRTTNRQLSIQDVNLIKDMNMNAVRMSHYPPDKHFLEVCDSLGLFVIDELTGWQYPPYDTQVGRKLVRELIVRDVNHPSIVMWANGNEGGFNFNLVPDYPRYDIQKRPIIHPWLNRYGTNTKHYINYNYGLNTFFNGREVFFPTEFLHGLYDGGHGAGLDDFWNLMRASPQSAGGFLWDFCDQGIVRTDKGGELDTKGNSGADGIVGPYREKEGSFYTIKEIWSPVFFPKRFITANFDGRFPVENRFYQTNLNRCTFRWKLKKFTGLNATDTTVLAGSLTAPDIKPQTNGTLTVPLPTTWAQYDVLYVTARDPYGREINTWSWPVSSPEQVAKRLMNAGTGTVTAREEGDQLTLSATGVDIVLNKKTGRLESAKNGNKTVSLKNGPVLIDGEAKFKSLRHYDTLGTHVVELTYDGKNRFKASWTLYPSGWLKLAYQYRPDNTMEFMGITFDYPEANVTGMNLLGKGPYRVWRNRMKGGTLGLWSKPYNDGITGERWDYPEFKGYYANFYGARVQTKESDFTVLSGSDNLFLRMLTPTSPKAANNANTVPGFPAGGISFMHGIPAIGTKFQQPSVLGPQSQSNLMFANGGLDTQQGVLYFNFK</sequence>
<dbReference type="InterPro" id="IPR006104">
    <property type="entry name" value="Glyco_hydro_2_N"/>
</dbReference>
<dbReference type="Pfam" id="PF02837">
    <property type="entry name" value="Glyco_hydro_2_N"/>
    <property type="match status" value="1"/>
</dbReference>
<feature type="domain" description="Glycoside hydrolase family 2 immunoglobulin-like beta-sandwich" evidence="10">
    <location>
        <begin position="193"/>
        <end position="286"/>
    </location>
</feature>
<dbReference type="Gene3D" id="2.60.120.260">
    <property type="entry name" value="Galactose-binding domain-like"/>
    <property type="match status" value="1"/>
</dbReference>
<dbReference type="Pfam" id="PF00703">
    <property type="entry name" value="Glyco_hydro_2"/>
    <property type="match status" value="1"/>
</dbReference>
<evidence type="ECO:0000256" key="8">
    <source>
        <dbReference type="ARBA" id="ARBA00023295"/>
    </source>
</evidence>
<feature type="domain" description="Glycosyl hydrolases family 2 sugar binding" evidence="12">
    <location>
        <begin position="53"/>
        <end position="182"/>
    </location>
</feature>
<dbReference type="InterPro" id="IPR050347">
    <property type="entry name" value="Bact_Beta-galactosidase"/>
</dbReference>
<evidence type="ECO:0000256" key="7">
    <source>
        <dbReference type="ARBA" id="ARBA00022837"/>
    </source>
</evidence>
<dbReference type="InterPro" id="IPR013783">
    <property type="entry name" value="Ig-like_fold"/>
</dbReference>
<evidence type="ECO:0000259" key="10">
    <source>
        <dbReference type="Pfam" id="PF00703"/>
    </source>
</evidence>
<protein>
    <recommendedName>
        <fullName evidence="5">beta-galactosidase</fullName>
        <ecNumber evidence="5">3.2.1.23</ecNumber>
    </recommendedName>
</protein>
<dbReference type="InterPro" id="IPR017853">
    <property type="entry name" value="GH"/>
</dbReference>
<dbReference type="GO" id="GO:0016787">
    <property type="term" value="F:hydrolase activity"/>
    <property type="evidence" value="ECO:0007669"/>
    <property type="project" value="UniProtKB-KW"/>
</dbReference>
<keyword evidence="7" id="KW-0106">Calcium</keyword>
<keyword evidence="6 13" id="KW-0378">Hydrolase</keyword>
<evidence type="ECO:0000256" key="3">
    <source>
        <dbReference type="ARBA" id="ARBA00007401"/>
    </source>
</evidence>
<dbReference type="PANTHER" id="PTHR46323">
    <property type="entry name" value="BETA-GALACTOSIDASE"/>
    <property type="match status" value="1"/>
</dbReference>
<dbReference type="InterPro" id="IPR036156">
    <property type="entry name" value="Beta-gal/glucu_dom_sf"/>
</dbReference>
<evidence type="ECO:0000256" key="6">
    <source>
        <dbReference type="ARBA" id="ARBA00022801"/>
    </source>
</evidence>
<dbReference type="InterPro" id="IPR008979">
    <property type="entry name" value="Galactose-bd-like_sf"/>
</dbReference>
<dbReference type="PANTHER" id="PTHR46323:SF2">
    <property type="entry name" value="BETA-GALACTOSIDASE"/>
    <property type="match status" value="1"/>
</dbReference>
<dbReference type="InterPro" id="IPR006101">
    <property type="entry name" value="Glyco_hydro_2"/>
</dbReference>
<comment type="subunit">
    <text evidence="4">Monomer.</text>
</comment>
<comment type="catalytic activity">
    <reaction evidence="1">
        <text>Hydrolysis of terminal non-reducing beta-D-galactose residues in beta-D-galactosides.</text>
        <dbReference type="EC" id="3.2.1.23"/>
    </reaction>
</comment>
<dbReference type="Gene3D" id="2.60.40.10">
    <property type="entry name" value="Immunoglobulins"/>
    <property type="match status" value="2"/>
</dbReference>
<comment type="cofactor">
    <cofactor evidence="2">
        <name>Ca(2+)</name>
        <dbReference type="ChEBI" id="CHEBI:29108"/>
    </cofactor>
</comment>
<dbReference type="Pfam" id="PF02836">
    <property type="entry name" value="Glyco_hydro_2_C"/>
    <property type="match status" value="1"/>
</dbReference>
<dbReference type="Proteomes" id="UP001597469">
    <property type="component" value="Unassembled WGS sequence"/>
</dbReference>
<evidence type="ECO:0000259" key="11">
    <source>
        <dbReference type="Pfam" id="PF02836"/>
    </source>
</evidence>
<dbReference type="PRINTS" id="PR00132">
    <property type="entry name" value="GLHYDRLASE2"/>
</dbReference>
<proteinExistence type="inferred from homology"/>
<evidence type="ECO:0000313" key="14">
    <source>
        <dbReference type="Proteomes" id="UP001597469"/>
    </source>
</evidence>
<dbReference type="InterPro" id="IPR011013">
    <property type="entry name" value="Gal_mutarotase_sf_dom"/>
</dbReference>
<organism evidence="13 14">
    <name type="scientific">Spirosoma soli</name>
    <dbReference type="NCBI Taxonomy" id="1770529"/>
    <lineage>
        <taxon>Bacteria</taxon>
        <taxon>Pseudomonadati</taxon>
        <taxon>Bacteroidota</taxon>
        <taxon>Cytophagia</taxon>
        <taxon>Cytophagales</taxon>
        <taxon>Cytophagaceae</taxon>
        <taxon>Spirosoma</taxon>
    </lineage>
</organism>
<feature type="chain" id="PRO_5046519588" description="beta-galactosidase" evidence="9">
    <location>
        <begin position="21"/>
        <end position="919"/>
    </location>
</feature>
<dbReference type="SUPFAM" id="SSF74650">
    <property type="entry name" value="Galactose mutarotase-like"/>
    <property type="match status" value="1"/>
</dbReference>
<name>A0ABW5M8T5_9BACT</name>
<dbReference type="RefSeq" id="WP_381524132.1">
    <property type="nucleotide sequence ID" value="NZ_JBHULN010000009.1"/>
</dbReference>
<dbReference type="Gene3D" id="3.20.20.80">
    <property type="entry name" value="Glycosidases"/>
    <property type="match status" value="1"/>
</dbReference>
<evidence type="ECO:0000256" key="5">
    <source>
        <dbReference type="ARBA" id="ARBA00012756"/>
    </source>
</evidence>
<evidence type="ECO:0000313" key="13">
    <source>
        <dbReference type="EMBL" id="MFD2572062.1"/>
    </source>
</evidence>
<evidence type="ECO:0000256" key="2">
    <source>
        <dbReference type="ARBA" id="ARBA00001913"/>
    </source>
</evidence>
<evidence type="ECO:0000256" key="4">
    <source>
        <dbReference type="ARBA" id="ARBA00011245"/>
    </source>
</evidence>
<keyword evidence="9" id="KW-0732">Signal</keyword>
<feature type="signal peptide" evidence="9">
    <location>
        <begin position="1"/>
        <end position="20"/>
    </location>
</feature>
<dbReference type="InterPro" id="IPR014718">
    <property type="entry name" value="GH-type_carb-bd"/>
</dbReference>
<evidence type="ECO:0000256" key="1">
    <source>
        <dbReference type="ARBA" id="ARBA00001412"/>
    </source>
</evidence>
<reference evidence="14" key="1">
    <citation type="journal article" date="2019" name="Int. J. Syst. Evol. Microbiol.">
        <title>The Global Catalogue of Microorganisms (GCM) 10K type strain sequencing project: providing services to taxonomists for standard genome sequencing and annotation.</title>
        <authorList>
            <consortium name="The Broad Institute Genomics Platform"/>
            <consortium name="The Broad Institute Genome Sequencing Center for Infectious Disease"/>
            <person name="Wu L."/>
            <person name="Ma J."/>
        </authorList>
    </citation>
    <scope>NUCLEOTIDE SEQUENCE [LARGE SCALE GENOMIC DNA]</scope>
    <source>
        <strain evidence="14">KCTC 42805</strain>
    </source>
</reference>
<accession>A0ABW5M8T5</accession>
<comment type="similarity">
    <text evidence="3">Belongs to the glycosyl hydrolase 2 family.</text>
</comment>
<gene>
    <name evidence="13" type="ORF">ACFSUS_15565</name>
</gene>
<feature type="domain" description="Glycoside hydrolase family 2 catalytic" evidence="11">
    <location>
        <begin position="289"/>
        <end position="411"/>
    </location>
</feature>
<evidence type="ECO:0000259" key="12">
    <source>
        <dbReference type="Pfam" id="PF02837"/>
    </source>
</evidence>
<dbReference type="SUPFAM" id="SSF49303">
    <property type="entry name" value="beta-Galactosidase/glucuronidase domain"/>
    <property type="match status" value="2"/>
</dbReference>
<comment type="caution">
    <text evidence="13">The sequence shown here is derived from an EMBL/GenBank/DDBJ whole genome shotgun (WGS) entry which is preliminary data.</text>
</comment>
<dbReference type="SUPFAM" id="SSF51445">
    <property type="entry name" value="(Trans)glycosidases"/>
    <property type="match status" value="1"/>
</dbReference>
<evidence type="ECO:0000256" key="9">
    <source>
        <dbReference type="SAM" id="SignalP"/>
    </source>
</evidence>
<keyword evidence="8" id="KW-0326">Glycosidase</keyword>
<dbReference type="InterPro" id="IPR006103">
    <property type="entry name" value="Glyco_hydro_2_cat"/>
</dbReference>
<dbReference type="InterPro" id="IPR006102">
    <property type="entry name" value="Ig-like_GH2"/>
</dbReference>
<dbReference type="EC" id="3.2.1.23" evidence="5"/>